<dbReference type="EMBL" id="AAUJ02000001">
    <property type="protein sequence ID" value="EED67481.1"/>
    <property type="molecule type" value="Genomic_DNA"/>
</dbReference>
<organism evidence="1 2">
    <name type="scientific">Comamonas testosteroni (strain DSM 14576 / KF-1)</name>
    <name type="common">Pseudomonas testosteroni</name>
    <dbReference type="NCBI Taxonomy" id="399795"/>
    <lineage>
        <taxon>Bacteria</taxon>
        <taxon>Pseudomonadati</taxon>
        <taxon>Pseudomonadota</taxon>
        <taxon>Betaproteobacteria</taxon>
        <taxon>Burkholderiales</taxon>
        <taxon>Comamonadaceae</taxon>
        <taxon>Comamonas</taxon>
    </lineage>
</organism>
<dbReference type="InterPro" id="IPR021647">
    <property type="entry name" value="CusF_Ec"/>
</dbReference>
<gene>
    <name evidence="1" type="ORF">CtesDRAFT_PD2427</name>
</gene>
<sequence>MPKKPAASASASTMPLVDGEVRKVDIQKNLVVLRHGDIPNLAMPAMTMGFEVSDKKMLDGLKVGDKVKFQAEAINGKAMVTELKPSR</sequence>
<accession>B7WTS5</accession>
<dbReference type="eggNOG" id="COG5569">
    <property type="taxonomic scope" value="Bacteria"/>
</dbReference>
<name>B7WTS5_COMTK</name>
<dbReference type="Gene3D" id="2.40.50.320">
    <property type="entry name" value="Copper binding periplasmic protein CusF"/>
    <property type="match status" value="1"/>
</dbReference>
<proteinExistence type="predicted"/>
<reference evidence="1 2" key="1">
    <citation type="journal article" date="2004" name="Appl. Environ. Microbiol.">
        <title>Mineralization of individual congeners of linear alkylbenzenesulfonate by defined pairs of heterotrophic bacteria.</title>
        <authorList>
            <person name="Schleheck D."/>
            <person name="Knepper T.P."/>
            <person name="Fischer K."/>
            <person name="Cook A.M."/>
        </authorList>
    </citation>
    <scope>NUCLEOTIDE SEQUENCE [LARGE SCALE GENOMIC DNA]</scope>
    <source>
        <strain evidence="2">DSM 14576 / KF-1</strain>
    </source>
</reference>
<dbReference type="AlphaFoldDB" id="B7WTS5"/>
<evidence type="ECO:0000313" key="1">
    <source>
        <dbReference type="EMBL" id="EED67481.1"/>
    </source>
</evidence>
<dbReference type="Pfam" id="PF11604">
    <property type="entry name" value="CusF_Ec"/>
    <property type="match status" value="1"/>
</dbReference>
<evidence type="ECO:0000313" key="2">
    <source>
        <dbReference type="Proteomes" id="UP000003039"/>
    </source>
</evidence>
<comment type="caution">
    <text evidence="1">The sequence shown here is derived from an EMBL/GenBank/DDBJ whole genome shotgun (WGS) entry which is preliminary data.</text>
</comment>
<protein>
    <recommendedName>
        <fullName evidence="3">Metal transporter</fullName>
    </recommendedName>
</protein>
<dbReference type="InterPro" id="IPR042230">
    <property type="entry name" value="CusF_sf"/>
</dbReference>
<dbReference type="Proteomes" id="UP000003039">
    <property type="component" value="Unassembled WGS sequence"/>
</dbReference>
<evidence type="ECO:0008006" key="3">
    <source>
        <dbReference type="Google" id="ProtNLM"/>
    </source>
</evidence>